<name>L0KWH5_METHD</name>
<comment type="subcellular location">
    <subcellularLocation>
        <location evidence="1">Cell membrane</location>
    </subcellularLocation>
</comment>
<evidence type="ECO:0000259" key="9">
    <source>
        <dbReference type="Pfam" id="PF18967"/>
    </source>
</evidence>
<evidence type="ECO:0000313" key="11">
    <source>
        <dbReference type="Proteomes" id="UP000010866"/>
    </source>
</evidence>
<keyword evidence="11" id="KW-1185">Reference proteome</keyword>
<feature type="domain" description="Pycsar effector protein" evidence="9">
    <location>
        <begin position="6"/>
        <end position="176"/>
    </location>
</feature>
<gene>
    <name evidence="10" type="ordered locus">Metho_1584</name>
</gene>
<dbReference type="InterPro" id="IPR043760">
    <property type="entry name" value="PycTM_dom"/>
</dbReference>
<dbReference type="AlphaFoldDB" id="L0KWH5"/>
<evidence type="ECO:0000256" key="7">
    <source>
        <dbReference type="ARBA" id="ARBA00023136"/>
    </source>
</evidence>
<evidence type="ECO:0000256" key="3">
    <source>
        <dbReference type="ARBA" id="ARBA00022692"/>
    </source>
</evidence>
<organism evidence="10 11">
    <name type="scientific">Methanomethylovorans hollandica (strain DSM 15978 / NBRC 107637 / DMS1)</name>
    <dbReference type="NCBI Taxonomy" id="867904"/>
    <lineage>
        <taxon>Archaea</taxon>
        <taxon>Methanobacteriati</taxon>
        <taxon>Methanobacteriota</taxon>
        <taxon>Stenosarchaea group</taxon>
        <taxon>Methanomicrobia</taxon>
        <taxon>Methanosarcinales</taxon>
        <taxon>Methanosarcinaceae</taxon>
        <taxon>Methanomethylovorans</taxon>
    </lineage>
</organism>
<sequence>MEDTIKDIFSNVNEWLKFAEEKNAALIAFNLASIFGAATIVTQNDTPIKPVVSIYLYSFIILSIVSLFFALFSFWPQTRIEEVLNRKIKHCFLFKKPVIEGNLIFYGDINNCDSEVYLFKLCESCSRNVKDCSQLELDYVNQIIVNSHITVRKYFYFKLALLFTIIALLSPILIPIIFLYNIINSLTMKQYKMIFIHLIMCILSLLVLKLICKYVIL</sequence>
<dbReference type="GO" id="GO:0051607">
    <property type="term" value="P:defense response to virus"/>
    <property type="evidence" value="ECO:0007669"/>
    <property type="project" value="UniProtKB-KW"/>
</dbReference>
<dbReference type="EMBL" id="CP003362">
    <property type="protein sequence ID" value="AGB49782.1"/>
    <property type="molecule type" value="Genomic_DNA"/>
</dbReference>
<keyword evidence="2" id="KW-1003">Cell membrane</keyword>
<dbReference type="Proteomes" id="UP000010866">
    <property type="component" value="Chromosome"/>
</dbReference>
<evidence type="ECO:0000256" key="8">
    <source>
        <dbReference type="SAM" id="Phobius"/>
    </source>
</evidence>
<feature type="transmembrane region" description="Helical" evidence="8">
    <location>
        <begin position="24"/>
        <end position="42"/>
    </location>
</feature>
<reference evidence="11" key="1">
    <citation type="submission" date="2012-02" db="EMBL/GenBank/DDBJ databases">
        <title>Complete sequence of chromosome of Methanomethylovorans hollandica DSM 15978.</title>
        <authorList>
            <person name="Lucas S."/>
            <person name="Copeland A."/>
            <person name="Lapidus A."/>
            <person name="Glavina del Rio T."/>
            <person name="Dalin E."/>
            <person name="Tice H."/>
            <person name="Bruce D."/>
            <person name="Goodwin L."/>
            <person name="Pitluck S."/>
            <person name="Peters L."/>
            <person name="Mikhailova N."/>
            <person name="Held B."/>
            <person name="Kyrpides N."/>
            <person name="Mavromatis K."/>
            <person name="Ivanova N."/>
            <person name="Brettin T."/>
            <person name="Detter J.C."/>
            <person name="Han C."/>
            <person name="Larimer F."/>
            <person name="Land M."/>
            <person name="Hauser L."/>
            <person name="Markowitz V."/>
            <person name="Cheng J.-F."/>
            <person name="Hugenholtz P."/>
            <person name="Woyke T."/>
            <person name="Wu D."/>
            <person name="Spring S."/>
            <person name="Schroeder M."/>
            <person name="Brambilla E."/>
            <person name="Klenk H.-P."/>
            <person name="Eisen J.A."/>
        </authorList>
    </citation>
    <scope>NUCLEOTIDE SEQUENCE [LARGE SCALE GENOMIC DNA]</scope>
    <source>
        <strain evidence="11">DSM 15978 / NBRC 107637 / DMS1</strain>
    </source>
</reference>
<keyword evidence="5 8" id="KW-1133">Transmembrane helix</keyword>
<evidence type="ECO:0000256" key="1">
    <source>
        <dbReference type="ARBA" id="ARBA00004236"/>
    </source>
</evidence>
<dbReference type="KEGG" id="mhz:Metho_1584"/>
<dbReference type="GeneID" id="14406097"/>
<evidence type="ECO:0000256" key="4">
    <source>
        <dbReference type="ARBA" id="ARBA00022741"/>
    </source>
</evidence>
<protein>
    <recommendedName>
        <fullName evidence="9">Pycsar effector protein domain-containing protein</fullName>
    </recommendedName>
</protein>
<dbReference type="GO" id="GO:0000166">
    <property type="term" value="F:nucleotide binding"/>
    <property type="evidence" value="ECO:0007669"/>
    <property type="project" value="UniProtKB-KW"/>
</dbReference>
<keyword evidence="3 8" id="KW-0812">Transmembrane</keyword>
<dbReference type="STRING" id="867904.Metho_1584"/>
<keyword evidence="6" id="KW-0051">Antiviral defense</keyword>
<feature type="transmembrane region" description="Helical" evidence="8">
    <location>
        <begin position="194"/>
        <end position="216"/>
    </location>
</feature>
<feature type="transmembrane region" description="Helical" evidence="8">
    <location>
        <begin position="54"/>
        <end position="75"/>
    </location>
</feature>
<proteinExistence type="predicted"/>
<dbReference type="RefSeq" id="WP_015324947.1">
    <property type="nucleotide sequence ID" value="NC_019977.1"/>
</dbReference>
<dbReference type="OrthoDB" id="359552at2157"/>
<feature type="transmembrane region" description="Helical" evidence="8">
    <location>
        <begin position="155"/>
        <end position="182"/>
    </location>
</feature>
<keyword evidence="7 8" id="KW-0472">Membrane</keyword>
<keyword evidence="4" id="KW-0547">Nucleotide-binding</keyword>
<evidence type="ECO:0000256" key="2">
    <source>
        <dbReference type="ARBA" id="ARBA00022475"/>
    </source>
</evidence>
<evidence type="ECO:0000313" key="10">
    <source>
        <dbReference type="EMBL" id="AGB49782.1"/>
    </source>
</evidence>
<dbReference type="GO" id="GO:0005886">
    <property type="term" value="C:plasma membrane"/>
    <property type="evidence" value="ECO:0007669"/>
    <property type="project" value="UniProtKB-SubCell"/>
</dbReference>
<dbReference type="Pfam" id="PF18967">
    <property type="entry name" value="PycTM"/>
    <property type="match status" value="1"/>
</dbReference>
<evidence type="ECO:0000256" key="6">
    <source>
        <dbReference type="ARBA" id="ARBA00023118"/>
    </source>
</evidence>
<accession>L0KWH5</accession>
<dbReference type="HOGENOM" id="CLU_120371_0_0_2"/>
<evidence type="ECO:0000256" key="5">
    <source>
        <dbReference type="ARBA" id="ARBA00022989"/>
    </source>
</evidence>